<feature type="region of interest" description="Disordered" evidence="1">
    <location>
        <begin position="377"/>
        <end position="415"/>
    </location>
</feature>
<gene>
    <name evidence="2" type="ORF">PTTW11_11370</name>
</gene>
<feature type="region of interest" description="Disordered" evidence="1">
    <location>
        <begin position="162"/>
        <end position="250"/>
    </location>
</feature>
<feature type="compositionally biased region" description="Basic residues" evidence="1">
    <location>
        <begin position="400"/>
        <end position="415"/>
    </location>
</feature>
<evidence type="ECO:0000256" key="1">
    <source>
        <dbReference type="SAM" id="MobiDB-lite"/>
    </source>
</evidence>
<sequence>MATETASSNGGCTLTREELLGTTNLKAREWRHIDPEIWDDDIEAPNDEIDETAATTYIARAIADYTDRPTADAELFGEFLQDFQGWTEAMFMRANATYTKELKRILRFKGVFTGRVNMPPSEAVAKLLRKEECPRWPDDQFQSTAFDERSAAHMLQQYRLKGRHNTGTAQPTSRAQSQTSARTRDQDAEEQQTDAQVENRTSAQVNQQLAREGRQRTSPLVETIEQTPQTNERRQADQRQPSQQPRLTYNNFDRFREYTPAYPQRPKGISIPPIIPSDDTDPYKAIPPIECGNEKLDPQKINVFSKMWDREKKYTGKPYDLLDDKLKIFYSICYHADIQPEQFHAVFPRILEGRAQDYYLHFVKPYYRPDHLWSDPDAPYTPKETHEPQEPMAVPMAAQPRKRGRPPGSKNKRKAHAYITRKEQDDHELAIKLRNDGVITTSGAPFEASDDQEISDLVGRGVFKFEQYNEKLHGRIRIFKSRLVREVKGKTTKPYEKSRLVIQGYQDHGKEAILTQSPTIQRCSQRLIMSLAPALMQSGMSVKLRDITQAYPQAQTALKRIILAHLPAELEHRYPRGTLLHVIKPLYGIAEAGVHWWTTYHGHHCKELDMATSTYDPCLLITNGNADVFGIVGMQTDDTIMLGTPAFSSLKEKKIQKAEFRSKPKSILIPETQLDFNRCTLTIDANKPILDLRQKGQGGKINLVDAKAHNSAQQYTEQRARGAYIASTCQPEASFDLSVAAQAQQPSDEDMKALNKRLKWQIENIDRGLRYITVNLREAKLMVFVDGSFASNKDLSSQLGFVLVLVNESMDADTFTIQGNVIHYSSTKCKRVTRSVLASEIYGMVNGFDIGIAIATTLRMVTDRLGIPEIPLVVCTDSYSLYECLVKLGTTKEKRLMIDIMALRQSYERREITEIRWINGDDNPADAFTKASPNRALERFIDSNKLTIRVDGWVQRPTGGDV</sequence>
<dbReference type="EMBL" id="OCTH03000003">
    <property type="protein sequence ID" value="CAE7221024.1"/>
    <property type="molecule type" value="Genomic_DNA"/>
</dbReference>
<organism evidence="2 3">
    <name type="scientific">Pyrenophora teres f. teres</name>
    <dbReference type="NCBI Taxonomy" id="97479"/>
    <lineage>
        <taxon>Eukaryota</taxon>
        <taxon>Fungi</taxon>
        <taxon>Dikarya</taxon>
        <taxon>Ascomycota</taxon>
        <taxon>Pezizomycotina</taxon>
        <taxon>Dothideomycetes</taxon>
        <taxon>Pleosporomycetidae</taxon>
        <taxon>Pleosporales</taxon>
        <taxon>Pleosporineae</taxon>
        <taxon>Pleosporaceae</taxon>
        <taxon>Pyrenophora</taxon>
    </lineage>
</organism>
<name>A0A6S6WRD5_9PLEO</name>
<proteinExistence type="predicted"/>
<dbReference type="Proteomes" id="UP000472372">
    <property type="component" value="Unassembled WGS sequence"/>
</dbReference>
<evidence type="ECO:0008006" key="4">
    <source>
        <dbReference type="Google" id="ProtNLM"/>
    </source>
</evidence>
<feature type="compositionally biased region" description="Polar residues" evidence="1">
    <location>
        <begin position="216"/>
        <end position="230"/>
    </location>
</feature>
<dbReference type="AlphaFoldDB" id="A0A6S6WRD5"/>
<evidence type="ECO:0000313" key="3">
    <source>
        <dbReference type="Proteomes" id="UP000472372"/>
    </source>
</evidence>
<feature type="compositionally biased region" description="Polar residues" evidence="1">
    <location>
        <begin position="198"/>
        <end position="209"/>
    </location>
</feature>
<protein>
    <recommendedName>
        <fullName evidence="4">Reverse transcriptase Ty1/copia-type domain-containing protein</fullName>
    </recommendedName>
</protein>
<feature type="compositionally biased region" description="Polar residues" evidence="1">
    <location>
        <begin position="238"/>
        <end position="250"/>
    </location>
</feature>
<comment type="caution">
    <text evidence="2">The sequence shown here is derived from an EMBL/GenBank/DDBJ whole genome shotgun (WGS) entry which is preliminary data.</text>
</comment>
<reference evidence="2" key="1">
    <citation type="submission" date="2021-02" db="EMBL/GenBank/DDBJ databases">
        <authorList>
            <person name="Syme A R."/>
            <person name="Syme A R."/>
            <person name="Moolhuijzen P."/>
        </authorList>
    </citation>
    <scope>NUCLEOTIDE SEQUENCE</scope>
    <source>
        <strain evidence="2">W1-1</strain>
    </source>
</reference>
<accession>A0A6S6WRD5</accession>
<evidence type="ECO:0000313" key="2">
    <source>
        <dbReference type="EMBL" id="CAE7221024.1"/>
    </source>
</evidence>
<feature type="compositionally biased region" description="Polar residues" evidence="1">
    <location>
        <begin position="165"/>
        <end position="181"/>
    </location>
</feature>